<name>A0A8H7NTW4_9APHY</name>
<feature type="compositionally biased region" description="Basic and acidic residues" evidence="1">
    <location>
        <begin position="235"/>
        <end position="244"/>
    </location>
</feature>
<keyword evidence="2" id="KW-0812">Transmembrane</keyword>
<feature type="transmembrane region" description="Helical" evidence="2">
    <location>
        <begin position="162"/>
        <end position="181"/>
    </location>
</feature>
<feature type="transmembrane region" description="Helical" evidence="2">
    <location>
        <begin position="128"/>
        <end position="150"/>
    </location>
</feature>
<feature type="compositionally biased region" description="Acidic residues" evidence="1">
    <location>
        <begin position="220"/>
        <end position="234"/>
    </location>
</feature>
<feature type="transmembrane region" description="Helical" evidence="2">
    <location>
        <begin position="85"/>
        <end position="108"/>
    </location>
</feature>
<evidence type="ECO:0000259" key="3">
    <source>
        <dbReference type="Pfam" id="PF20151"/>
    </source>
</evidence>
<accession>A0A8H7NTW4</accession>
<proteinExistence type="predicted"/>
<dbReference type="AlphaFoldDB" id="A0A8H7NTW4"/>
<dbReference type="EMBL" id="JADOXO010000523">
    <property type="protein sequence ID" value="KAF9803205.1"/>
    <property type="molecule type" value="Genomic_DNA"/>
</dbReference>
<gene>
    <name evidence="4" type="ORF">IEO21_09731</name>
</gene>
<feature type="domain" description="DUF6533" evidence="3">
    <location>
        <begin position="6"/>
        <end position="43"/>
    </location>
</feature>
<comment type="caution">
    <text evidence="4">The sequence shown here is derived from an EMBL/GenBank/DDBJ whole genome shotgun (WGS) entry which is preliminary data.</text>
</comment>
<evidence type="ECO:0000256" key="1">
    <source>
        <dbReference type="SAM" id="MobiDB-lite"/>
    </source>
</evidence>
<feature type="transmembrane region" description="Helical" evidence="2">
    <location>
        <begin position="32"/>
        <end position="54"/>
    </location>
</feature>
<dbReference type="InterPro" id="IPR045340">
    <property type="entry name" value="DUF6533"/>
</dbReference>
<evidence type="ECO:0000313" key="4">
    <source>
        <dbReference type="EMBL" id="KAF9803205.1"/>
    </source>
</evidence>
<evidence type="ECO:0000313" key="5">
    <source>
        <dbReference type="Proteomes" id="UP000639403"/>
    </source>
</evidence>
<sequence>MYERGLFVYDSIISFDLERRAVWSHNITGATALYLALRYVTLVTVIMYIIVYTVSSCESHMLRSNQDAQDVRQPTYKCTLKACNVFIDFIVLLVTRICVLTSNLLVVISTWQAAHANRQVGAWDSRGSLIAVLLRDGTIHFALVVALNAADITSALLTGVGIIFKLSFNSISTVVLCRLFLNLRQCYSNTDVTDSTVSSNGSSFSGLSSRIIGNLDEMLEDDPPALNDDMDDELGEHPGMRESDLTNGPPDDAKTISTSRMATTALCKQETRDAGAPNCEPLAAPDEGIGQHTIDIF</sequence>
<keyword evidence="2" id="KW-1133">Transmembrane helix</keyword>
<reference evidence="4" key="2">
    <citation type="journal article" name="Front. Microbiol.">
        <title>Degradative Capacity of Two Strains of Rhodonia placenta: From Phenotype to Genotype.</title>
        <authorList>
            <person name="Kolle M."/>
            <person name="Horta M.A.C."/>
            <person name="Nowrousian M."/>
            <person name="Ohm R.A."/>
            <person name="Benz J.P."/>
            <person name="Pilgard A."/>
        </authorList>
    </citation>
    <scope>NUCLEOTIDE SEQUENCE</scope>
    <source>
        <strain evidence="4">FPRL280</strain>
    </source>
</reference>
<dbReference type="Pfam" id="PF20151">
    <property type="entry name" value="DUF6533"/>
    <property type="match status" value="1"/>
</dbReference>
<dbReference type="Proteomes" id="UP000639403">
    <property type="component" value="Unassembled WGS sequence"/>
</dbReference>
<reference evidence="4" key="1">
    <citation type="submission" date="2020-11" db="EMBL/GenBank/DDBJ databases">
        <authorList>
            <person name="Koelle M."/>
            <person name="Horta M.A.C."/>
            <person name="Nowrousian M."/>
            <person name="Ohm R.A."/>
            <person name="Benz P."/>
            <person name="Pilgard A."/>
        </authorList>
    </citation>
    <scope>NUCLEOTIDE SEQUENCE</scope>
    <source>
        <strain evidence="4">FPRL280</strain>
    </source>
</reference>
<keyword evidence="2" id="KW-0472">Membrane</keyword>
<protein>
    <recommendedName>
        <fullName evidence="3">DUF6533 domain-containing protein</fullName>
    </recommendedName>
</protein>
<evidence type="ECO:0000256" key="2">
    <source>
        <dbReference type="SAM" id="Phobius"/>
    </source>
</evidence>
<organism evidence="4 5">
    <name type="scientific">Rhodonia placenta</name>
    <dbReference type="NCBI Taxonomy" id="104341"/>
    <lineage>
        <taxon>Eukaryota</taxon>
        <taxon>Fungi</taxon>
        <taxon>Dikarya</taxon>
        <taxon>Basidiomycota</taxon>
        <taxon>Agaricomycotina</taxon>
        <taxon>Agaricomycetes</taxon>
        <taxon>Polyporales</taxon>
        <taxon>Adustoporiaceae</taxon>
        <taxon>Rhodonia</taxon>
    </lineage>
</organism>
<feature type="region of interest" description="Disordered" evidence="1">
    <location>
        <begin position="220"/>
        <end position="254"/>
    </location>
</feature>